<keyword evidence="2" id="KW-0812">Transmembrane</keyword>
<dbReference type="Pfam" id="PF14800">
    <property type="entry name" value="DUF4481"/>
    <property type="match status" value="1"/>
</dbReference>
<dbReference type="AlphaFoldDB" id="A0AAV5T723"/>
<evidence type="ECO:0000256" key="2">
    <source>
        <dbReference type="SAM" id="Phobius"/>
    </source>
</evidence>
<protein>
    <submittedName>
        <fullName evidence="3">Uncharacterized protein</fullName>
    </submittedName>
</protein>
<evidence type="ECO:0000313" key="4">
    <source>
        <dbReference type="Proteomes" id="UP001432027"/>
    </source>
</evidence>
<reference evidence="3" key="1">
    <citation type="submission" date="2023-10" db="EMBL/GenBank/DDBJ databases">
        <title>Genome assembly of Pristionchus species.</title>
        <authorList>
            <person name="Yoshida K."/>
            <person name="Sommer R.J."/>
        </authorList>
    </citation>
    <scope>NUCLEOTIDE SEQUENCE</scope>
    <source>
        <strain evidence="3">RS0144</strain>
    </source>
</reference>
<evidence type="ECO:0000313" key="3">
    <source>
        <dbReference type="EMBL" id="GMS89474.1"/>
    </source>
</evidence>
<comment type="caution">
    <text evidence="3">The sequence shown here is derived from an EMBL/GenBank/DDBJ whole genome shotgun (WGS) entry which is preliminary data.</text>
</comment>
<dbReference type="EMBL" id="BTSX01000003">
    <property type="protein sequence ID" value="GMS89474.1"/>
    <property type="molecule type" value="Genomic_DNA"/>
</dbReference>
<name>A0AAV5T723_9BILA</name>
<organism evidence="3 4">
    <name type="scientific">Pristionchus entomophagus</name>
    <dbReference type="NCBI Taxonomy" id="358040"/>
    <lineage>
        <taxon>Eukaryota</taxon>
        <taxon>Metazoa</taxon>
        <taxon>Ecdysozoa</taxon>
        <taxon>Nematoda</taxon>
        <taxon>Chromadorea</taxon>
        <taxon>Rhabditida</taxon>
        <taxon>Rhabditina</taxon>
        <taxon>Diplogasteromorpha</taxon>
        <taxon>Diplogasteroidea</taxon>
        <taxon>Neodiplogasteridae</taxon>
        <taxon>Pristionchus</taxon>
    </lineage>
</organism>
<feature type="transmembrane region" description="Helical" evidence="2">
    <location>
        <begin position="178"/>
        <end position="201"/>
    </location>
</feature>
<feature type="transmembrane region" description="Helical" evidence="2">
    <location>
        <begin position="150"/>
        <end position="172"/>
    </location>
</feature>
<keyword evidence="4" id="KW-1185">Reference proteome</keyword>
<evidence type="ECO:0000256" key="1">
    <source>
        <dbReference type="SAM" id="MobiDB-lite"/>
    </source>
</evidence>
<keyword evidence="2" id="KW-0472">Membrane</keyword>
<keyword evidence="2" id="KW-1133">Transmembrane helix</keyword>
<feature type="compositionally biased region" description="Basic and acidic residues" evidence="1">
    <location>
        <begin position="60"/>
        <end position="85"/>
    </location>
</feature>
<feature type="non-terminal residue" evidence="3">
    <location>
        <position position="1"/>
    </location>
</feature>
<dbReference type="PANTHER" id="PTHR31193:SF1">
    <property type="entry name" value="TRANSMEMBRANE PROTEIN 268"/>
    <property type="match status" value="1"/>
</dbReference>
<dbReference type="PANTHER" id="PTHR31193">
    <property type="entry name" value="TRANSMEMBRANE PROTEIN C9ORF91"/>
    <property type="match status" value="1"/>
</dbReference>
<accession>A0AAV5T723</accession>
<feature type="region of interest" description="Disordered" evidence="1">
    <location>
        <begin position="20"/>
        <end position="85"/>
    </location>
</feature>
<gene>
    <name evidence="3" type="ORF">PENTCL1PPCAC_11649</name>
</gene>
<dbReference type="InterPro" id="IPR028054">
    <property type="entry name" value="DUF4481"/>
</dbReference>
<dbReference type="Proteomes" id="UP001432027">
    <property type="component" value="Unassembled WGS sequence"/>
</dbReference>
<proteinExistence type="predicted"/>
<sequence>ILRMADDSRPSGWIEFDEIRIASPDGKTEENKRSSGSRMGVNEKEPAVISPRVETVMDPAKLDKRREEMEKDKKTNGPGEKQEETMKNGRVCVSVWPENTSCAWLCPPRYNPYSMPSILASQGIKMLPDDYVLALEMITNDYRFRSYCTLYGRLVAMWMTISLLVLLVVLFSSPQGGLPVLIFCFLWCATVLIGILGCCVLRKQMRVGVRHAVQGANKILLKHGILAGVEDRGQISCHKVVIHLMYMDTAGCLSDIERQVRISSTGGAVLSPDQPTPPMEVNEEAVKILLKYSHGYVKDSSRSRLVFPTRPTQGVSEYSPKHCQKSLCICQYIEKKHFNRKPRKWYEYFV</sequence>